<evidence type="ECO:0000313" key="3">
    <source>
        <dbReference type="EMBL" id="KAF1975791.1"/>
    </source>
</evidence>
<dbReference type="AlphaFoldDB" id="A0A6A5VF70"/>
<evidence type="ECO:0000256" key="2">
    <source>
        <dbReference type="SAM" id="Phobius"/>
    </source>
</evidence>
<keyword evidence="4" id="KW-1185">Reference proteome</keyword>
<accession>A0A6A5VF70</accession>
<reference evidence="3" key="1">
    <citation type="journal article" date="2020" name="Stud. Mycol.">
        <title>101 Dothideomycetes genomes: a test case for predicting lifestyles and emergence of pathogens.</title>
        <authorList>
            <person name="Haridas S."/>
            <person name="Albert R."/>
            <person name="Binder M."/>
            <person name="Bloem J."/>
            <person name="Labutti K."/>
            <person name="Salamov A."/>
            <person name="Andreopoulos B."/>
            <person name="Baker S."/>
            <person name="Barry K."/>
            <person name="Bills G."/>
            <person name="Bluhm B."/>
            <person name="Cannon C."/>
            <person name="Castanera R."/>
            <person name="Culley D."/>
            <person name="Daum C."/>
            <person name="Ezra D."/>
            <person name="Gonzalez J."/>
            <person name="Henrissat B."/>
            <person name="Kuo A."/>
            <person name="Liang C."/>
            <person name="Lipzen A."/>
            <person name="Lutzoni F."/>
            <person name="Magnuson J."/>
            <person name="Mondo S."/>
            <person name="Nolan M."/>
            <person name="Ohm R."/>
            <person name="Pangilinan J."/>
            <person name="Park H.-J."/>
            <person name="Ramirez L."/>
            <person name="Alfaro M."/>
            <person name="Sun H."/>
            <person name="Tritt A."/>
            <person name="Yoshinaga Y."/>
            <person name="Zwiers L.-H."/>
            <person name="Turgeon B."/>
            <person name="Goodwin S."/>
            <person name="Spatafora J."/>
            <person name="Crous P."/>
            <person name="Grigoriev I."/>
        </authorList>
    </citation>
    <scope>NUCLEOTIDE SEQUENCE</scope>
    <source>
        <strain evidence="3">CBS 107.79</strain>
    </source>
</reference>
<keyword evidence="2" id="KW-0472">Membrane</keyword>
<evidence type="ECO:0000256" key="1">
    <source>
        <dbReference type="SAM" id="MobiDB-lite"/>
    </source>
</evidence>
<proteinExistence type="predicted"/>
<name>A0A6A5VF70_9PLEO</name>
<dbReference type="Proteomes" id="UP000800036">
    <property type="component" value="Unassembled WGS sequence"/>
</dbReference>
<dbReference type="EMBL" id="ML976669">
    <property type="protein sequence ID" value="KAF1975791.1"/>
    <property type="molecule type" value="Genomic_DNA"/>
</dbReference>
<feature type="compositionally biased region" description="Low complexity" evidence="1">
    <location>
        <begin position="1"/>
        <end position="11"/>
    </location>
</feature>
<protein>
    <submittedName>
        <fullName evidence="3">Uncharacterized protein</fullName>
    </submittedName>
</protein>
<dbReference type="OrthoDB" id="3731404at2759"/>
<keyword evidence="2" id="KW-1133">Transmembrane helix</keyword>
<gene>
    <name evidence="3" type="ORF">BU23DRAFT_566455</name>
</gene>
<feature type="region of interest" description="Disordered" evidence="1">
    <location>
        <begin position="1"/>
        <end position="25"/>
    </location>
</feature>
<sequence>MGKSGKSSKSSKPNKKGKKKSSEESSWTDLLKPTWLQIPGALRDLVQGYNELCNGIQTRQQLPVVMTLLENLVQEFGTYKYAAKSSQFLSILGVVAQFVPVLQGDAALRNVFQDIGRTQEMQGDSTDHLFFVYHPDTDWHPDFFHRAQRDPLPTNFLDMSSNLDTLCMYPLAIEGHIHNSMFQVWLSIPDLPPQDLELHGVGNLAAPTSFCQDRAVDLAGATFIGTWFVGSGAAMGLTFTMSKVTLPLAIPVFLASGMTVMYGSMTARNAVHEKLKVPIPRLLGGKLDQNELEHYLTARRVEKRHGRRHE</sequence>
<keyword evidence="2" id="KW-0812">Transmembrane</keyword>
<evidence type="ECO:0000313" key="4">
    <source>
        <dbReference type="Proteomes" id="UP000800036"/>
    </source>
</evidence>
<dbReference type="Pfam" id="PF20219">
    <property type="entry name" value="DUF6579"/>
    <property type="match status" value="1"/>
</dbReference>
<feature type="transmembrane region" description="Helical" evidence="2">
    <location>
        <begin position="218"/>
        <end position="239"/>
    </location>
</feature>
<organism evidence="3 4">
    <name type="scientific">Bimuria novae-zelandiae CBS 107.79</name>
    <dbReference type="NCBI Taxonomy" id="1447943"/>
    <lineage>
        <taxon>Eukaryota</taxon>
        <taxon>Fungi</taxon>
        <taxon>Dikarya</taxon>
        <taxon>Ascomycota</taxon>
        <taxon>Pezizomycotina</taxon>
        <taxon>Dothideomycetes</taxon>
        <taxon>Pleosporomycetidae</taxon>
        <taxon>Pleosporales</taxon>
        <taxon>Massarineae</taxon>
        <taxon>Didymosphaeriaceae</taxon>
        <taxon>Bimuria</taxon>
    </lineage>
</organism>
<feature type="transmembrane region" description="Helical" evidence="2">
    <location>
        <begin position="245"/>
        <end position="265"/>
    </location>
</feature>
<dbReference type="InterPro" id="IPR046486">
    <property type="entry name" value="DUF6579"/>
</dbReference>